<protein>
    <submittedName>
        <fullName evidence="1">Uncharacterized protein</fullName>
    </submittedName>
</protein>
<dbReference type="SUPFAM" id="SSF52058">
    <property type="entry name" value="L domain-like"/>
    <property type="match status" value="1"/>
</dbReference>
<dbReference type="EMBL" id="JBJKBG010000008">
    <property type="protein sequence ID" value="KAL3728978.1"/>
    <property type="molecule type" value="Genomic_DNA"/>
</dbReference>
<dbReference type="Gene3D" id="3.80.10.10">
    <property type="entry name" value="Ribonuclease Inhibitor"/>
    <property type="match status" value="1"/>
</dbReference>
<evidence type="ECO:0000313" key="2">
    <source>
        <dbReference type="Proteomes" id="UP001634007"/>
    </source>
</evidence>
<comment type="caution">
    <text evidence="1">The sequence shown here is derived from an EMBL/GenBank/DDBJ whole genome shotgun (WGS) entry which is preliminary data.</text>
</comment>
<reference evidence="1 2" key="1">
    <citation type="submission" date="2024-11" db="EMBL/GenBank/DDBJ databases">
        <title>Chromosome-level genome assembly of Eucalyptus globulus Labill. provides insights into its genome evolution.</title>
        <authorList>
            <person name="Li X."/>
        </authorList>
    </citation>
    <scope>NUCLEOTIDE SEQUENCE [LARGE SCALE GENOMIC DNA]</scope>
    <source>
        <strain evidence="1">CL2024</strain>
        <tissue evidence="1">Fresh tender leaves</tissue>
    </source>
</reference>
<dbReference type="Proteomes" id="UP001634007">
    <property type="component" value="Unassembled WGS sequence"/>
</dbReference>
<dbReference type="InterPro" id="IPR050715">
    <property type="entry name" value="LRR-SigEffector_domain"/>
</dbReference>
<keyword evidence="2" id="KW-1185">Reference proteome</keyword>
<accession>A0ABD3JRW4</accession>
<proteinExistence type="predicted"/>
<sequence>MDQAEALTELLVDGTSITNIPEMERNEEIEIENSSAIACRSLSACTFAGCLTSLLTLRLDYIRIAELPFANFGSLVELNLSNSSTQELLDSMGKMKNLRVLRMHCTHLRKPPSALEMLEKLEEIEEINAGNSRNLEEISSVIGRLPFLRILRLSNTIIFEVTKLPESLTNLYIITCSKPPLNRRVEKARVLDVVLS</sequence>
<dbReference type="AlphaFoldDB" id="A0ABD3JRW4"/>
<gene>
    <name evidence="1" type="ORF">ACJRO7_033553</name>
</gene>
<dbReference type="PANTHER" id="PTHR45752:SF195">
    <property type="entry name" value="LEUCINE-RICH REPEAT (LRR) FAMILY PROTEIN-RELATED"/>
    <property type="match status" value="1"/>
</dbReference>
<dbReference type="InterPro" id="IPR032675">
    <property type="entry name" value="LRR_dom_sf"/>
</dbReference>
<evidence type="ECO:0000313" key="1">
    <source>
        <dbReference type="EMBL" id="KAL3728978.1"/>
    </source>
</evidence>
<name>A0ABD3JRW4_EUCGL</name>
<dbReference type="PANTHER" id="PTHR45752">
    <property type="entry name" value="LEUCINE-RICH REPEAT-CONTAINING"/>
    <property type="match status" value="1"/>
</dbReference>
<organism evidence="1 2">
    <name type="scientific">Eucalyptus globulus</name>
    <name type="common">Tasmanian blue gum</name>
    <dbReference type="NCBI Taxonomy" id="34317"/>
    <lineage>
        <taxon>Eukaryota</taxon>
        <taxon>Viridiplantae</taxon>
        <taxon>Streptophyta</taxon>
        <taxon>Embryophyta</taxon>
        <taxon>Tracheophyta</taxon>
        <taxon>Spermatophyta</taxon>
        <taxon>Magnoliopsida</taxon>
        <taxon>eudicotyledons</taxon>
        <taxon>Gunneridae</taxon>
        <taxon>Pentapetalae</taxon>
        <taxon>rosids</taxon>
        <taxon>malvids</taxon>
        <taxon>Myrtales</taxon>
        <taxon>Myrtaceae</taxon>
        <taxon>Myrtoideae</taxon>
        <taxon>Eucalypteae</taxon>
        <taxon>Eucalyptus</taxon>
    </lineage>
</organism>